<protein>
    <submittedName>
        <fullName evidence="1">Uncharacterized protein</fullName>
    </submittedName>
</protein>
<reference evidence="1" key="1">
    <citation type="submission" date="2019-10" db="EMBL/GenBank/DDBJ databases">
        <authorList>
            <consortium name="DOE Joint Genome Institute"/>
            <person name="Kuo A."/>
            <person name="Miyauchi S."/>
            <person name="Kiss E."/>
            <person name="Drula E."/>
            <person name="Kohler A."/>
            <person name="Sanchez-Garcia M."/>
            <person name="Andreopoulos B."/>
            <person name="Barry K.W."/>
            <person name="Bonito G."/>
            <person name="Buee M."/>
            <person name="Carver A."/>
            <person name="Chen C."/>
            <person name="Cichocki N."/>
            <person name="Clum A."/>
            <person name="Culley D."/>
            <person name="Crous P.W."/>
            <person name="Fauchery L."/>
            <person name="Girlanda M."/>
            <person name="Hayes R."/>
            <person name="Keri Z."/>
            <person name="LaButti K."/>
            <person name="Lipzen A."/>
            <person name="Lombard V."/>
            <person name="Magnuson J."/>
            <person name="Maillard F."/>
            <person name="Morin E."/>
            <person name="Murat C."/>
            <person name="Nolan M."/>
            <person name="Ohm R."/>
            <person name="Pangilinan J."/>
            <person name="Pereira M."/>
            <person name="Perotto S."/>
            <person name="Peter M."/>
            <person name="Riley R."/>
            <person name="Sitrit Y."/>
            <person name="Stielow B."/>
            <person name="Szollosi G."/>
            <person name="Zifcakova L."/>
            <person name="Stursova M."/>
            <person name="Spatafora J.W."/>
            <person name="Tedersoo L."/>
            <person name="Vaario L.-M."/>
            <person name="Yamada A."/>
            <person name="Yan M."/>
            <person name="Wang P."/>
            <person name="Xu J."/>
            <person name="Bruns T."/>
            <person name="Baldrian P."/>
            <person name="Vilgalys R."/>
            <person name="Henrissat B."/>
            <person name="Grigoriev I.V."/>
            <person name="Hibbett D."/>
            <person name="Nagy L.G."/>
            <person name="Martin F.M."/>
        </authorList>
    </citation>
    <scope>NUCLEOTIDE SEQUENCE</scope>
    <source>
        <strain evidence="1">BED1</strain>
    </source>
</reference>
<dbReference type="EMBL" id="WHUW01000013">
    <property type="protein sequence ID" value="KAF8439923.1"/>
    <property type="molecule type" value="Genomic_DNA"/>
</dbReference>
<evidence type="ECO:0000313" key="1">
    <source>
        <dbReference type="EMBL" id="KAF8439923.1"/>
    </source>
</evidence>
<accession>A0AAD4BUP6</accession>
<reference evidence="1" key="2">
    <citation type="journal article" date="2020" name="Nat. Commun.">
        <title>Large-scale genome sequencing of mycorrhizal fungi provides insights into the early evolution of symbiotic traits.</title>
        <authorList>
            <person name="Miyauchi S."/>
            <person name="Kiss E."/>
            <person name="Kuo A."/>
            <person name="Drula E."/>
            <person name="Kohler A."/>
            <person name="Sanchez-Garcia M."/>
            <person name="Morin E."/>
            <person name="Andreopoulos B."/>
            <person name="Barry K.W."/>
            <person name="Bonito G."/>
            <person name="Buee M."/>
            <person name="Carver A."/>
            <person name="Chen C."/>
            <person name="Cichocki N."/>
            <person name="Clum A."/>
            <person name="Culley D."/>
            <person name="Crous P.W."/>
            <person name="Fauchery L."/>
            <person name="Girlanda M."/>
            <person name="Hayes R.D."/>
            <person name="Keri Z."/>
            <person name="LaButti K."/>
            <person name="Lipzen A."/>
            <person name="Lombard V."/>
            <person name="Magnuson J."/>
            <person name="Maillard F."/>
            <person name="Murat C."/>
            <person name="Nolan M."/>
            <person name="Ohm R.A."/>
            <person name="Pangilinan J."/>
            <person name="Pereira M.F."/>
            <person name="Perotto S."/>
            <person name="Peter M."/>
            <person name="Pfister S."/>
            <person name="Riley R."/>
            <person name="Sitrit Y."/>
            <person name="Stielow J.B."/>
            <person name="Szollosi G."/>
            <person name="Zifcakova L."/>
            <person name="Stursova M."/>
            <person name="Spatafora J.W."/>
            <person name="Tedersoo L."/>
            <person name="Vaario L.M."/>
            <person name="Yamada A."/>
            <person name="Yan M."/>
            <person name="Wang P."/>
            <person name="Xu J."/>
            <person name="Bruns T."/>
            <person name="Baldrian P."/>
            <person name="Vilgalys R."/>
            <person name="Dunand C."/>
            <person name="Henrissat B."/>
            <person name="Grigoriev I.V."/>
            <person name="Hibbett D."/>
            <person name="Nagy L.G."/>
            <person name="Martin F.M."/>
        </authorList>
    </citation>
    <scope>NUCLEOTIDE SEQUENCE</scope>
    <source>
        <strain evidence="1">BED1</strain>
    </source>
</reference>
<organism evidence="1 2">
    <name type="scientific">Boletus edulis BED1</name>
    <dbReference type="NCBI Taxonomy" id="1328754"/>
    <lineage>
        <taxon>Eukaryota</taxon>
        <taxon>Fungi</taxon>
        <taxon>Dikarya</taxon>
        <taxon>Basidiomycota</taxon>
        <taxon>Agaricomycotina</taxon>
        <taxon>Agaricomycetes</taxon>
        <taxon>Agaricomycetidae</taxon>
        <taxon>Boletales</taxon>
        <taxon>Boletineae</taxon>
        <taxon>Boletaceae</taxon>
        <taxon>Boletoideae</taxon>
        <taxon>Boletus</taxon>
    </lineage>
</organism>
<dbReference type="Proteomes" id="UP001194468">
    <property type="component" value="Unassembled WGS sequence"/>
</dbReference>
<proteinExistence type="predicted"/>
<dbReference type="AlphaFoldDB" id="A0AAD4BUP6"/>
<evidence type="ECO:0000313" key="2">
    <source>
        <dbReference type="Proteomes" id="UP001194468"/>
    </source>
</evidence>
<name>A0AAD4BUP6_BOLED</name>
<gene>
    <name evidence="1" type="ORF">L210DRAFT_3541175</name>
</gene>
<comment type="caution">
    <text evidence="1">The sequence shown here is derived from an EMBL/GenBank/DDBJ whole genome shotgun (WGS) entry which is preliminary data.</text>
</comment>
<sequence>MGVVQLNIILLQRVTGRPGPRCTRSTRCDPKVPQSRPFRRFNHILHLACEFLPTDNQVQLEGANACVSQRANGAEERLETSLILTQQGMLYF</sequence>
<keyword evidence="2" id="KW-1185">Reference proteome</keyword>